<evidence type="ECO:0000256" key="2">
    <source>
        <dbReference type="ARBA" id="ARBA00022747"/>
    </source>
</evidence>
<keyword evidence="6" id="KW-0540">Nuclease</keyword>
<keyword evidence="4" id="KW-0175">Coiled coil</keyword>
<dbReference type="EC" id="3.1.21.-" evidence="6"/>
<evidence type="ECO:0000259" key="5">
    <source>
        <dbReference type="Pfam" id="PF01420"/>
    </source>
</evidence>
<dbReference type="EMBL" id="JAPZDC010000004">
    <property type="protein sequence ID" value="MDN5063954.1"/>
    <property type="molecule type" value="Genomic_DNA"/>
</dbReference>
<dbReference type="GO" id="GO:0004519">
    <property type="term" value="F:endonuclease activity"/>
    <property type="evidence" value="ECO:0007669"/>
    <property type="project" value="UniProtKB-KW"/>
</dbReference>
<sequence length="464" mass="53342">MSSNIFLTKWSEISGDRFDPLMVLYKKTTQAFRYETVSFKDLLLSNPMYGANEAGVERTDENEPRYIRITDIDEFGNLKDGLGVTAQVIEEKYFLNENDLLFARSGATVGKAYIHRQRPYECFFAGYMIRFVVDSDKIDPYYVFLYTQLDIYKKWVSSIQRAAGQPNINAEEYKSLPIPIPPKEIQKEIVNKIQDAYKQKQQKEDEAKKLLNSIDEYLLQELGINLPKIDESDISKRVFLRKWSEISGNRFDPDYYSPKYFEKINILKKSSCKIISLKDIAIIFQGVGKSETNNPKYTLLKVKNILKDSTIDFEDVEFVSSVPKNKILSKYDIISPFIGEAIKQFKFALFDGEEDKYAVDNNTGVIRINSKKINNCFVCEVLNSGFVRWQIEQLIGGGGVPFIGSSGAKLIKIPRPRIKQQNKIAKHIESIREQAKSLKQQAIDDFEKAKKEVEAILLGETDEF</sequence>
<gene>
    <name evidence="6" type="ORF">O8C91_07065</name>
</gene>
<dbReference type="Pfam" id="PF01420">
    <property type="entry name" value="Methylase_S"/>
    <property type="match status" value="1"/>
</dbReference>
<reference evidence="6" key="1">
    <citation type="submission" date="2022-12" db="EMBL/GenBank/DDBJ databases">
        <authorList>
            <person name="Uljanovas D."/>
        </authorList>
    </citation>
    <scope>NUCLEOTIDE SEQUENCE</scope>
    <source>
        <strain evidence="6">RCM39</strain>
    </source>
</reference>
<dbReference type="GO" id="GO:0003677">
    <property type="term" value="F:DNA binding"/>
    <property type="evidence" value="ECO:0007669"/>
    <property type="project" value="UniProtKB-KW"/>
</dbReference>
<dbReference type="RefSeq" id="WP_301344572.1">
    <property type="nucleotide sequence ID" value="NZ_JAPZDB010000002.1"/>
</dbReference>
<protein>
    <submittedName>
        <fullName evidence="6">Restriction endonuclease subunit S</fullName>
        <ecNumber evidence="6">3.1.21.-</ecNumber>
    </submittedName>
</protein>
<keyword evidence="3" id="KW-0238">DNA-binding</keyword>
<dbReference type="Gene3D" id="3.90.220.20">
    <property type="entry name" value="DNA methylase specificity domains"/>
    <property type="match status" value="2"/>
</dbReference>
<feature type="domain" description="Type I restriction modification DNA specificity" evidence="5">
    <location>
        <begin position="89"/>
        <end position="199"/>
    </location>
</feature>
<evidence type="ECO:0000256" key="3">
    <source>
        <dbReference type="ARBA" id="ARBA00023125"/>
    </source>
</evidence>
<feature type="coiled-coil region" evidence="4">
    <location>
        <begin position="421"/>
        <end position="452"/>
    </location>
</feature>
<keyword evidence="6" id="KW-0378">Hydrolase</keyword>
<dbReference type="GO" id="GO:0016787">
    <property type="term" value="F:hydrolase activity"/>
    <property type="evidence" value="ECO:0007669"/>
    <property type="project" value="UniProtKB-KW"/>
</dbReference>
<dbReference type="InterPro" id="IPR052021">
    <property type="entry name" value="Type-I_RS_S_subunit"/>
</dbReference>
<comment type="caution">
    <text evidence="6">The sequence shown here is derived from an EMBL/GenBank/DDBJ whole genome shotgun (WGS) entry which is preliminary data.</text>
</comment>
<keyword evidence="2" id="KW-0680">Restriction system</keyword>
<accession>A0AAW7PST6</accession>
<dbReference type="GO" id="GO:0009307">
    <property type="term" value="P:DNA restriction-modification system"/>
    <property type="evidence" value="ECO:0007669"/>
    <property type="project" value="UniProtKB-KW"/>
</dbReference>
<dbReference type="InterPro" id="IPR000055">
    <property type="entry name" value="Restrct_endonuc_typeI_TRD"/>
</dbReference>
<evidence type="ECO:0000256" key="4">
    <source>
        <dbReference type="SAM" id="Coils"/>
    </source>
</evidence>
<dbReference type="Proteomes" id="UP001171529">
    <property type="component" value="Unassembled WGS sequence"/>
</dbReference>
<organism evidence="6 7">
    <name type="scientific">Aliarcobacter butzleri</name>
    <dbReference type="NCBI Taxonomy" id="28197"/>
    <lineage>
        <taxon>Bacteria</taxon>
        <taxon>Pseudomonadati</taxon>
        <taxon>Campylobacterota</taxon>
        <taxon>Epsilonproteobacteria</taxon>
        <taxon>Campylobacterales</taxon>
        <taxon>Arcobacteraceae</taxon>
        <taxon>Aliarcobacter</taxon>
    </lineage>
</organism>
<feature type="coiled-coil region" evidence="4">
    <location>
        <begin position="186"/>
        <end position="220"/>
    </location>
</feature>
<evidence type="ECO:0000313" key="7">
    <source>
        <dbReference type="Proteomes" id="UP001171529"/>
    </source>
</evidence>
<proteinExistence type="inferred from homology"/>
<evidence type="ECO:0000313" key="6">
    <source>
        <dbReference type="EMBL" id="MDN5063954.1"/>
    </source>
</evidence>
<dbReference type="PANTHER" id="PTHR30408:SF12">
    <property type="entry name" value="TYPE I RESTRICTION ENZYME MJAVIII SPECIFICITY SUBUNIT"/>
    <property type="match status" value="1"/>
</dbReference>
<dbReference type="CDD" id="cd17521">
    <property type="entry name" value="RMtype1_S_Sau13435ORF2165P_TRD2-CR2_like"/>
    <property type="match status" value="1"/>
</dbReference>
<reference evidence="6" key="2">
    <citation type="journal article" date="2023" name="Microorganisms">
        <title>Genomic Characterization of Arcobacter butzleri Strains Isolated from Various Sources in Lithuania.</title>
        <authorList>
            <person name="Uljanovas D."/>
            <person name="Golz G."/>
            <person name="Fleischmann S."/>
            <person name="Kudirkiene E."/>
            <person name="Kasetiene N."/>
            <person name="Grineviciene A."/>
            <person name="Tamuleviciene E."/>
            <person name="Aksomaitiene J."/>
            <person name="Alter T."/>
            <person name="Malakauskas M."/>
        </authorList>
    </citation>
    <scope>NUCLEOTIDE SEQUENCE</scope>
    <source>
        <strain evidence="6">RCM39</strain>
    </source>
</reference>
<dbReference type="SUPFAM" id="SSF116734">
    <property type="entry name" value="DNA methylase specificity domain"/>
    <property type="match status" value="2"/>
</dbReference>
<name>A0AAW7PST6_9BACT</name>
<dbReference type="AlphaFoldDB" id="A0AAW7PST6"/>
<evidence type="ECO:0000256" key="1">
    <source>
        <dbReference type="ARBA" id="ARBA00010923"/>
    </source>
</evidence>
<dbReference type="InterPro" id="IPR044946">
    <property type="entry name" value="Restrct_endonuc_typeI_TRD_sf"/>
</dbReference>
<dbReference type="PANTHER" id="PTHR30408">
    <property type="entry name" value="TYPE-1 RESTRICTION ENZYME ECOKI SPECIFICITY PROTEIN"/>
    <property type="match status" value="1"/>
</dbReference>
<comment type="similarity">
    <text evidence="1">Belongs to the type-I restriction system S methylase family.</text>
</comment>
<keyword evidence="6" id="KW-0255">Endonuclease</keyword>